<keyword evidence="1" id="KW-1133">Transmembrane helix</keyword>
<proteinExistence type="predicted"/>
<reference evidence="2" key="1">
    <citation type="submission" date="2014-11" db="EMBL/GenBank/DDBJ databases">
        <authorList>
            <person name="Amaro Gonzalez C."/>
        </authorList>
    </citation>
    <scope>NUCLEOTIDE SEQUENCE</scope>
</reference>
<accession>A0A0E9Q204</accession>
<organism evidence="2">
    <name type="scientific">Anguilla anguilla</name>
    <name type="common">European freshwater eel</name>
    <name type="synonym">Muraena anguilla</name>
    <dbReference type="NCBI Taxonomy" id="7936"/>
    <lineage>
        <taxon>Eukaryota</taxon>
        <taxon>Metazoa</taxon>
        <taxon>Chordata</taxon>
        <taxon>Craniata</taxon>
        <taxon>Vertebrata</taxon>
        <taxon>Euteleostomi</taxon>
        <taxon>Actinopterygii</taxon>
        <taxon>Neopterygii</taxon>
        <taxon>Teleostei</taxon>
        <taxon>Anguilliformes</taxon>
        <taxon>Anguillidae</taxon>
        <taxon>Anguilla</taxon>
    </lineage>
</organism>
<evidence type="ECO:0000313" key="2">
    <source>
        <dbReference type="EMBL" id="JAH10557.1"/>
    </source>
</evidence>
<evidence type="ECO:0000256" key="1">
    <source>
        <dbReference type="SAM" id="Phobius"/>
    </source>
</evidence>
<dbReference type="AlphaFoldDB" id="A0A0E9Q204"/>
<dbReference type="EMBL" id="GBXM01098020">
    <property type="protein sequence ID" value="JAH10557.1"/>
    <property type="molecule type" value="Transcribed_RNA"/>
</dbReference>
<sequence>MYFFFSVTGLLIHSIWLCFFYFYFFISLRFREVCGSPSSLWLPGSYWKVAGL</sequence>
<keyword evidence="1" id="KW-0472">Membrane</keyword>
<protein>
    <submittedName>
        <fullName evidence="2">Uncharacterized protein</fullName>
    </submittedName>
</protein>
<feature type="transmembrane region" description="Helical" evidence="1">
    <location>
        <begin position="6"/>
        <end position="26"/>
    </location>
</feature>
<name>A0A0E9Q204_ANGAN</name>
<reference evidence="2" key="2">
    <citation type="journal article" date="2015" name="Fish Shellfish Immunol.">
        <title>Early steps in the European eel (Anguilla anguilla)-Vibrio vulnificus interaction in the gills: Role of the RtxA13 toxin.</title>
        <authorList>
            <person name="Callol A."/>
            <person name="Pajuelo D."/>
            <person name="Ebbesson L."/>
            <person name="Teles M."/>
            <person name="MacKenzie S."/>
            <person name="Amaro C."/>
        </authorList>
    </citation>
    <scope>NUCLEOTIDE SEQUENCE</scope>
</reference>
<keyword evidence="1" id="KW-0812">Transmembrane</keyword>